<dbReference type="AlphaFoldDB" id="A0A2Z6E0Q2"/>
<keyword evidence="3" id="KW-1185">Reference proteome</keyword>
<evidence type="ECO:0000313" key="3">
    <source>
        <dbReference type="Proteomes" id="UP000262004"/>
    </source>
</evidence>
<evidence type="ECO:0000259" key="1">
    <source>
        <dbReference type="Pfam" id="PF13470"/>
    </source>
</evidence>
<dbReference type="InterPro" id="IPR002850">
    <property type="entry name" value="PIN_toxin-like"/>
</dbReference>
<protein>
    <submittedName>
        <fullName evidence="2">PIN domain-containing protein</fullName>
    </submittedName>
</protein>
<dbReference type="SUPFAM" id="SSF88723">
    <property type="entry name" value="PIN domain-like"/>
    <property type="match status" value="1"/>
</dbReference>
<accession>A0A2Z6E0Q2</accession>
<keyword evidence="2" id="KW-0614">Plasmid</keyword>
<dbReference type="InterPro" id="IPR029060">
    <property type="entry name" value="PIN-like_dom_sf"/>
</dbReference>
<gene>
    <name evidence="2" type="ORF">HPTL_P021</name>
</gene>
<dbReference type="OrthoDB" id="9798108at2"/>
<dbReference type="NCBIfam" id="TIGR00305">
    <property type="entry name" value="putative toxin-antitoxin system toxin component, PIN family"/>
    <property type="match status" value="1"/>
</dbReference>
<geneLocation type="plasmid" evidence="3">
    <name>pth1 dna</name>
</geneLocation>
<dbReference type="Proteomes" id="UP000262004">
    <property type="component" value="Plasmid pTH1"/>
</dbReference>
<sequence length="143" mass="15766">MTVRLFIIDTNVIVAGLITSQPSSPTAQVLDAMLEGRLLFLLSPALLREYRQVLLRPKLVRLHRLGDNEIDRLLTELTANALWREPTENSHESAPDPGDDHLWALLDSEPDAILVTGDRLLLDNPRSGRVVITASACAVLLGL</sequence>
<dbReference type="EMBL" id="AP018559">
    <property type="protein sequence ID" value="BBD78366.1"/>
    <property type="molecule type" value="Genomic_DNA"/>
</dbReference>
<reference evidence="2 3" key="1">
    <citation type="submission" date="2018-04" db="EMBL/GenBank/DDBJ databases">
        <title>Complete genome sequence of Hydrogenophilus thermoluteolus TH-1.</title>
        <authorList>
            <person name="Arai H."/>
        </authorList>
    </citation>
    <scope>NUCLEOTIDE SEQUENCE [LARGE SCALE GENOMIC DNA]</scope>
    <source>
        <strain evidence="2 3">TH-1</strain>
        <plasmid evidence="3">pth1 dna</plasmid>
    </source>
</reference>
<dbReference type="PANTHER" id="PTHR34610:SF3">
    <property type="entry name" value="SSL7007 PROTEIN"/>
    <property type="match status" value="1"/>
</dbReference>
<dbReference type="KEGG" id="htl:HPTL_P021"/>
<dbReference type="InterPro" id="IPR002716">
    <property type="entry name" value="PIN_dom"/>
</dbReference>
<organism evidence="2 3">
    <name type="scientific">Hydrogenophilus thermoluteolus</name>
    <name type="common">Pseudomonas hydrogenothermophila</name>
    <dbReference type="NCBI Taxonomy" id="297"/>
    <lineage>
        <taxon>Bacteria</taxon>
        <taxon>Pseudomonadati</taxon>
        <taxon>Pseudomonadota</taxon>
        <taxon>Hydrogenophilia</taxon>
        <taxon>Hydrogenophilales</taxon>
        <taxon>Hydrogenophilaceae</taxon>
        <taxon>Hydrogenophilus</taxon>
    </lineage>
</organism>
<feature type="domain" description="PIN" evidence="1">
    <location>
        <begin position="7"/>
        <end position="119"/>
    </location>
</feature>
<proteinExistence type="predicted"/>
<dbReference type="Pfam" id="PF13470">
    <property type="entry name" value="PIN_3"/>
    <property type="match status" value="1"/>
</dbReference>
<evidence type="ECO:0000313" key="2">
    <source>
        <dbReference type="EMBL" id="BBD78366.1"/>
    </source>
</evidence>
<name>A0A2Z6E0Q2_HYDTE</name>
<dbReference type="PANTHER" id="PTHR34610">
    <property type="entry name" value="SSL7007 PROTEIN"/>
    <property type="match status" value="1"/>
</dbReference>
<dbReference type="RefSeq" id="WP_119336205.1">
    <property type="nucleotide sequence ID" value="NZ_AP018559.1"/>
</dbReference>